<dbReference type="AlphaFoldDB" id="A0A5M3MJF8"/>
<protein>
    <submittedName>
        <fullName evidence="1">Uncharacterized protein</fullName>
    </submittedName>
</protein>
<dbReference type="Proteomes" id="UP000053558">
    <property type="component" value="Unassembled WGS sequence"/>
</dbReference>
<feature type="non-terminal residue" evidence="1">
    <location>
        <position position="72"/>
    </location>
</feature>
<comment type="caution">
    <text evidence="1">The sequence shown here is derived from an EMBL/GenBank/DDBJ whole genome shotgun (WGS) entry which is preliminary data.</text>
</comment>
<keyword evidence="2" id="KW-1185">Reference proteome</keyword>
<reference evidence="2" key="1">
    <citation type="journal article" date="2012" name="Science">
        <title>The Paleozoic origin of enzymatic lignin decomposition reconstructed from 31 fungal genomes.</title>
        <authorList>
            <person name="Floudas D."/>
            <person name="Binder M."/>
            <person name="Riley R."/>
            <person name="Barry K."/>
            <person name="Blanchette R.A."/>
            <person name="Henrissat B."/>
            <person name="Martinez A.T."/>
            <person name="Otillar R."/>
            <person name="Spatafora J.W."/>
            <person name="Yadav J.S."/>
            <person name="Aerts A."/>
            <person name="Benoit I."/>
            <person name="Boyd A."/>
            <person name="Carlson A."/>
            <person name="Copeland A."/>
            <person name="Coutinho P.M."/>
            <person name="de Vries R.P."/>
            <person name="Ferreira P."/>
            <person name="Findley K."/>
            <person name="Foster B."/>
            <person name="Gaskell J."/>
            <person name="Glotzer D."/>
            <person name="Gorecki P."/>
            <person name="Heitman J."/>
            <person name="Hesse C."/>
            <person name="Hori C."/>
            <person name="Igarashi K."/>
            <person name="Jurgens J.A."/>
            <person name="Kallen N."/>
            <person name="Kersten P."/>
            <person name="Kohler A."/>
            <person name="Kuees U."/>
            <person name="Kumar T.K.A."/>
            <person name="Kuo A."/>
            <person name="LaButti K."/>
            <person name="Larrondo L.F."/>
            <person name="Lindquist E."/>
            <person name="Ling A."/>
            <person name="Lombard V."/>
            <person name="Lucas S."/>
            <person name="Lundell T."/>
            <person name="Martin R."/>
            <person name="McLaughlin D.J."/>
            <person name="Morgenstern I."/>
            <person name="Morin E."/>
            <person name="Murat C."/>
            <person name="Nagy L.G."/>
            <person name="Nolan M."/>
            <person name="Ohm R.A."/>
            <person name="Patyshakuliyeva A."/>
            <person name="Rokas A."/>
            <person name="Ruiz-Duenas F.J."/>
            <person name="Sabat G."/>
            <person name="Salamov A."/>
            <person name="Samejima M."/>
            <person name="Schmutz J."/>
            <person name="Slot J.C."/>
            <person name="St John F."/>
            <person name="Stenlid J."/>
            <person name="Sun H."/>
            <person name="Sun S."/>
            <person name="Syed K."/>
            <person name="Tsang A."/>
            <person name="Wiebenga A."/>
            <person name="Young D."/>
            <person name="Pisabarro A."/>
            <person name="Eastwood D.C."/>
            <person name="Martin F."/>
            <person name="Cullen D."/>
            <person name="Grigoriev I.V."/>
            <person name="Hibbett D.S."/>
        </authorList>
    </citation>
    <scope>NUCLEOTIDE SEQUENCE [LARGE SCALE GENOMIC DNA]</scope>
    <source>
        <strain evidence="2">RWD-64-598 SS2</strain>
    </source>
</reference>
<proteinExistence type="predicted"/>
<feature type="non-terminal residue" evidence="1">
    <location>
        <position position="1"/>
    </location>
</feature>
<evidence type="ECO:0000313" key="2">
    <source>
        <dbReference type="Proteomes" id="UP000053558"/>
    </source>
</evidence>
<dbReference type="EMBL" id="JH711581">
    <property type="protein sequence ID" value="EIW79389.1"/>
    <property type="molecule type" value="Genomic_DNA"/>
</dbReference>
<evidence type="ECO:0000313" key="1">
    <source>
        <dbReference type="EMBL" id="EIW79389.1"/>
    </source>
</evidence>
<name>A0A5M3MJF8_CONPW</name>
<dbReference type="RefSeq" id="XP_007770414.1">
    <property type="nucleotide sequence ID" value="XM_007772224.1"/>
</dbReference>
<dbReference type="OrthoDB" id="3040861at2759"/>
<dbReference type="KEGG" id="cput:CONPUDRAFT_41205"/>
<accession>A0A5M3MJF8</accession>
<sequence length="72" mass="8201">ITTIICQIAHLHSQRNMLFQQLYGLFLLSLNMPKRAIEVMAKCGLCPCWTTLKDLNNRLSEGQVERARAAVQ</sequence>
<dbReference type="GeneID" id="19206897"/>
<gene>
    <name evidence="1" type="ORF">CONPUDRAFT_41205</name>
</gene>
<organism evidence="1 2">
    <name type="scientific">Coniophora puteana (strain RWD-64-598)</name>
    <name type="common">Brown rot fungus</name>
    <dbReference type="NCBI Taxonomy" id="741705"/>
    <lineage>
        <taxon>Eukaryota</taxon>
        <taxon>Fungi</taxon>
        <taxon>Dikarya</taxon>
        <taxon>Basidiomycota</taxon>
        <taxon>Agaricomycotina</taxon>
        <taxon>Agaricomycetes</taxon>
        <taxon>Agaricomycetidae</taxon>
        <taxon>Boletales</taxon>
        <taxon>Coniophorineae</taxon>
        <taxon>Coniophoraceae</taxon>
        <taxon>Coniophora</taxon>
    </lineage>
</organism>